<sequence length="231" mass="25537">MQAEQGEIELVHKTLTVTELTKPQSELDLAELCDIWEHADLLFRHGDYDAALALYRDAATRCNNSLVEGVLVINAGITALHGGRLQLAQEAWLAASDIEALQTLPHFLLGVMAFHKQDFEGAQLAFRKCRKSFASGKAVLDFHHLGLAFRLSTNHVLENEQTAAHEWFQSIMNRSVQIVALELPHDFPGDLIFEPPSRASLIGRSQGTALPVCSNHTGVQPHAIENDRTDS</sequence>
<dbReference type="SUPFAM" id="SSF48452">
    <property type="entry name" value="TPR-like"/>
    <property type="match status" value="1"/>
</dbReference>
<proteinExistence type="predicted"/>
<dbReference type="EMBL" id="PTQR01000054">
    <property type="protein sequence ID" value="TKX23495.1"/>
    <property type="molecule type" value="Genomic_DNA"/>
</dbReference>
<gene>
    <name evidence="1" type="ORF">C1H76_4565</name>
</gene>
<reference evidence="1 2" key="1">
    <citation type="submission" date="2018-02" db="EMBL/GenBank/DDBJ databases">
        <title>Draft genome sequences of Elsinoe sp., causing black scab on jojoba.</title>
        <authorList>
            <person name="Stodart B."/>
            <person name="Jeffress S."/>
            <person name="Ash G."/>
            <person name="Arun Chinnappa K."/>
        </authorList>
    </citation>
    <scope>NUCLEOTIDE SEQUENCE [LARGE SCALE GENOMIC DNA]</scope>
    <source>
        <strain evidence="1 2">Hillstone_2</strain>
    </source>
</reference>
<organism evidence="1 2">
    <name type="scientific">Elsinoe australis</name>
    <dbReference type="NCBI Taxonomy" id="40998"/>
    <lineage>
        <taxon>Eukaryota</taxon>
        <taxon>Fungi</taxon>
        <taxon>Dikarya</taxon>
        <taxon>Ascomycota</taxon>
        <taxon>Pezizomycotina</taxon>
        <taxon>Dothideomycetes</taxon>
        <taxon>Dothideomycetidae</taxon>
        <taxon>Myriangiales</taxon>
        <taxon>Elsinoaceae</taxon>
        <taxon>Elsinoe</taxon>
    </lineage>
</organism>
<dbReference type="InterPro" id="IPR011990">
    <property type="entry name" value="TPR-like_helical_dom_sf"/>
</dbReference>
<dbReference type="Gene3D" id="1.25.40.10">
    <property type="entry name" value="Tetratricopeptide repeat domain"/>
    <property type="match status" value="1"/>
</dbReference>
<name>A0A4U7B1I4_9PEZI</name>
<dbReference type="AlphaFoldDB" id="A0A4U7B1I4"/>
<protein>
    <submittedName>
        <fullName evidence="1">Tetratricopeptide repeat-containing protein 7</fullName>
    </submittedName>
</protein>
<evidence type="ECO:0000313" key="2">
    <source>
        <dbReference type="Proteomes" id="UP000308133"/>
    </source>
</evidence>
<comment type="caution">
    <text evidence="1">The sequence shown here is derived from an EMBL/GenBank/DDBJ whole genome shotgun (WGS) entry which is preliminary data.</text>
</comment>
<dbReference type="Proteomes" id="UP000308133">
    <property type="component" value="Unassembled WGS sequence"/>
</dbReference>
<accession>A0A4U7B1I4</accession>
<evidence type="ECO:0000313" key="1">
    <source>
        <dbReference type="EMBL" id="TKX23495.1"/>
    </source>
</evidence>